<feature type="binding site" evidence="8">
    <location>
        <position position="321"/>
    </location>
    <ligand>
        <name>Zn(2+)</name>
        <dbReference type="ChEBI" id="CHEBI:29105"/>
        <label>2</label>
    </ligand>
</feature>
<evidence type="ECO:0000256" key="3">
    <source>
        <dbReference type="ARBA" id="ARBA00022670"/>
    </source>
</evidence>
<dbReference type="PANTHER" id="PTHR32481">
    <property type="entry name" value="AMINOPEPTIDASE"/>
    <property type="match status" value="1"/>
</dbReference>
<organism evidence="9 10">
    <name type="scientific">Roseomonas indoligenes</name>
    <dbReference type="NCBI Taxonomy" id="2820811"/>
    <lineage>
        <taxon>Bacteria</taxon>
        <taxon>Pseudomonadati</taxon>
        <taxon>Pseudomonadota</taxon>
        <taxon>Alphaproteobacteria</taxon>
        <taxon>Acetobacterales</taxon>
        <taxon>Roseomonadaceae</taxon>
        <taxon>Roseomonas</taxon>
    </lineage>
</organism>
<feature type="binding site" evidence="8">
    <location>
        <position position="212"/>
    </location>
    <ligand>
        <name>Zn(2+)</name>
        <dbReference type="ChEBI" id="CHEBI:29105"/>
        <label>2</label>
    </ligand>
</feature>
<dbReference type="Gene3D" id="2.40.30.40">
    <property type="entry name" value="Peptidase M42, domain 2"/>
    <property type="match status" value="1"/>
</dbReference>
<dbReference type="AlphaFoldDB" id="A0A940S7Z5"/>
<dbReference type="RefSeq" id="WP_209374047.1">
    <property type="nucleotide sequence ID" value="NZ_JAGIZA010000006.1"/>
</dbReference>
<name>A0A940S7Z5_9PROT</name>
<feature type="binding site" evidence="8">
    <location>
        <position position="65"/>
    </location>
    <ligand>
        <name>Zn(2+)</name>
        <dbReference type="ChEBI" id="CHEBI:29105"/>
        <label>1</label>
    </ligand>
</feature>
<evidence type="ECO:0000313" key="9">
    <source>
        <dbReference type="EMBL" id="MBP0493633.1"/>
    </source>
</evidence>
<feature type="binding site" evidence="8">
    <location>
        <position position="234"/>
    </location>
    <ligand>
        <name>Zn(2+)</name>
        <dbReference type="ChEBI" id="CHEBI:29105"/>
        <label>1</label>
    </ligand>
</feature>
<dbReference type="Pfam" id="PF05343">
    <property type="entry name" value="Peptidase_M42"/>
    <property type="match status" value="1"/>
</dbReference>
<dbReference type="PIRSF" id="PIRSF001123">
    <property type="entry name" value="PepA_GA"/>
    <property type="match status" value="1"/>
</dbReference>
<evidence type="ECO:0000256" key="1">
    <source>
        <dbReference type="ARBA" id="ARBA00006272"/>
    </source>
</evidence>
<dbReference type="Gene3D" id="3.40.630.10">
    <property type="entry name" value="Zn peptidases"/>
    <property type="match status" value="1"/>
</dbReference>
<dbReference type="SUPFAM" id="SSF53187">
    <property type="entry name" value="Zn-dependent exopeptidases"/>
    <property type="match status" value="1"/>
</dbReference>
<evidence type="ECO:0000256" key="7">
    <source>
        <dbReference type="PIRSR" id="PIRSR001123-1"/>
    </source>
</evidence>
<evidence type="ECO:0000313" key="10">
    <source>
        <dbReference type="Proteomes" id="UP000677537"/>
    </source>
</evidence>
<dbReference type="InterPro" id="IPR051464">
    <property type="entry name" value="Peptidase_M42_aminopept"/>
</dbReference>
<gene>
    <name evidence="9" type="ORF">J5Y10_12680</name>
</gene>
<feature type="binding site" evidence="8">
    <location>
        <position position="176"/>
    </location>
    <ligand>
        <name>Zn(2+)</name>
        <dbReference type="ChEBI" id="CHEBI:29105"/>
        <label>2</label>
    </ligand>
</feature>
<dbReference type="PANTHER" id="PTHR32481:SF20">
    <property type="entry name" value="AMINOPEPTIDASE YSDC"/>
    <property type="match status" value="1"/>
</dbReference>
<evidence type="ECO:0000256" key="2">
    <source>
        <dbReference type="ARBA" id="ARBA00022438"/>
    </source>
</evidence>
<keyword evidence="4 8" id="KW-0479">Metal-binding</keyword>
<dbReference type="EMBL" id="JAGIZA010000006">
    <property type="protein sequence ID" value="MBP0493633.1"/>
    <property type="molecule type" value="Genomic_DNA"/>
</dbReference>
<dbReference type="InterPro" id="IPR008007">
    <property type="entry name" value="Peptidase_M42"/>
</dbReference>
<evidence type="ECO:0000256" key="4">
    <source>
        <dbReference type="ARBA" id="ARBA00022723"/>
    </source>
</evidence>
<keyword evidence="5" id="KW-0378">Hydrolase</keyword>
<comment type="similarity">
    <text evidence="1 6">Belongs to the peptidase M42 family.</text>
</comment>
<dbReference type="GO" id="GO:0004177">
    <property type="term" value="F:aminopeptidase activity"/>
    <property type="evidence" value="ECO:0007669"/>
    <property type="project" value="UniProtKB-UniRule"/>
</dbReference>
<dbReference type="GO" id="GO:0006508">
    <property type="term" value="P:proteolysis"/>
    <property type="evidence" value="ECO:0007669"/>
    <property type="project" value="UniProtKB-KW"/>
</dbReference>
<feature type="binding site" evidence="8">
    <location>
        <position position="176"/>
    </location>
    <ligand>
        <name>Zn(2+)</name>
        <dbReference type="ChEBI" id="CHEBI:29105"/>
        <label>1</label>
    </ligand>
</feature>
<keyword evidence="3" id="KW-0645">Protease</keyword>
<dbReference type="GO" id="GO:0046872">
    <property type="term" value="F:metal ion binding"/>
    <property type="evidence" value="ECO:0007669"/>
    <property type="project" value="UniProtKB-UniRule"/>
</dbReference>
<evidence type="ECO:0000256" key="8">
    <source>
        <dbReference type="PIRSR" id="PIRSR001123-2"/>
    </source>
</evidence>
<comment type="caution">
    <text evidence="9">The sequence shown here is derived from an EMBL/GenBank/DDBJ whole genome shotgun (WGS) entry which is preliminary data.</text>
</comment>
<proteinExistence type="inferred from homology"/>
<keyword evidence="10" id="KW-1185">Reference proteome</keyword>
<feature type="active site" description="Proton acceptor" evidence="7">
    <location>
        <position position="211"/>
    </location>
</feature>
<protein>
    <submittedName>
        <fullName evidence="9">M20/M25/M40 family metallo-hydrolase</fullName>
    </submittedName>
</protein>
<dbReference type="InterPro" id="IPR023367">
    <property type="entry name" value="Peptidase_M42_dom2"/>
</dbReference>
<evidence type="ECO:0000256" key="5">
    <source>
        <dbReference type="ARBA" id="ARBA00022801"/>
    </source>
</evidence>
<accession>A0A940S7Z5</accession>
<dbReference type="Proteomes" id="UP000677537">
    <property type="component" value="Unassembled WGS sequence"/>
</dbReference>
<dbReference type="SUPFAM" id="SSF101821">
    <property type="entry name" value="Aminopeptidase/glucanase lid domain"/>
    <property type="match status" value="1"/>
</dbReference>
<sequence length="355" mass="38293">MRDESLRFLAELIKAPSPSGYEGEVARLYRDYARPYADDITTDVHGNVTVILNPDAPVKIMLAGHMDEIGFIIHDIGEEGLLHFMAIGGHDASVPLGQTVWVHGKRRVVGAVGRKAIHLLGPGEMNDKPKMGEMWIDIGATSRAEAEEVVRLGDIVTFQRDFQPLLGDRAVARAFDNKAGLFVVAEAIRLLKEEGGLSPEVGVYALGTVQEEIGSRGAETAANQLKPLTGVAVDMEHAIDYPGVTAAQFGKLDMGKGPSLLRGANANPKVFELLCRAGDEEGIPYQVRIAPSSTPTDANKMQTAGHGMASGLVGVPLRYMHTPCEVVSLTDLENTARLLAAYCRRVTAETNFVPW</sequence>
<keyword evidence="2" id="KW-0031">Aminopeptidase</keyword>
<comment type="cofactor">
    <cofactor evidence="8">
        <name>a divalent metal cation</name>
        <dbReference type="ChEBI" id="CHEBI:60240"/>
    </cofactor>
    <text evidence="8">Binds 2 divalent metal cations per subunit.</text>
</comment>
<reference evidence="9" key="1">
    <citation type="submission" date="2021-03" db="EMBL/GenBank/DDBJ databases">
        <authorList>
            <person name="So Y."/>
        </authorList>
    </citation>
    <scope>NUCLEOTIDE SEQUENCE</scope>
    <source>
        <strain evidence="9">SG15</strain>
    </source>
</reference>
<evidence type="ECO:0000256" key="6">
    <source>
        <dbReference type="PIRNR" id="PIRNR001123"/>
    </source>
</evidence>